<gene>
    <name evidence="2" type="ORF">BWY04_00659</name>
</gene>
<accession>A0A1V5ZNG8</accession>
<reference evidence="2" key="1">
    <citation type="submission" date="2017-02" db="EMBL/GenBank/DDBJ databases">
        <title>Delving into the versatile metabolic prowess of the omnipresent phylum Bacteroidetes.</title>
        <authorList>
            <person name="Nobu M.K."/>
            <person name="Mei R."/>
            <person name="Narihiro T."/>
            <person name="Kuroda K."/>
            <person name="Liu W.-T."/>
        </authorList>
    </citation>
    <scope>NUCLEOTIDE SEQUENCE</scope>
    <source>
        <strain evidence="2">ADurb.Bin160</strain>
    </source>
</reference>
<feature type="transmembrane region" description="Helical" evidence="1">
    <location>
        <begin position="35"/>
        <end position="55"/>
    </location>
</feature>
<name>A0A1V5ZNG8_9BACT</name>
<dbReference type="AlphaFoldDB" id="A0A1V5ZNG8"/>
<protein>
    <submittedName>
        <fullName evidence="2">Uncharacterized protein</fullName>
    </submittedName>
</protein>
<keyword evidence="1" id="KW-1133">Transmembrane helix</keyword>
<keyword evidence="1" id="KW-0812">Transmembrane</keyword>
<keyword evidence="1" id="KW-0472">Membrane</keyword>
<organism evidence="2">
    <name type="scientific">candidate division CPR1 bacterium ADurb.Bin160</name>
    <dbReference type="NCBI Taxonomy" id="1852826"/>
    <lineage>
        <taxon>Bacteria</taxon>
        <taxon>candidate division CPR1</taxon>
    </lineage>
</organism>
<evidence type="ECO:0000313" key="2">
    <source>
        <dbReference type="EMBL" id="OQB41767.1"/>
    </source>
</evidence>
<dbReference type="Proteomes" id="UP000485621">
    <property type="component" value="Unassembled WGS sequence"/>
</dbReference>
<comment type="caution">
    <text evidence="2">The sequence shown here is derived from an EMBL/GenBank/DDBJ whole genome shotgun (WGS) entry which is preliminary data.</text>
</comment>
<evidence type="ECO:0000256" key="1">
    <source>
        <dbReference type="SAM" id="Phobius"/>
    </source>
</evidence>
<proteinExistence type="predicted"/>
<dbReference type="EMBL" id="MWDB01000011">
    <property type="protein sequence ID" value="OQB41767.1"/>
    <property type="molecule type" value="Genomic_DNA"/>
</dbReference>
<sequence length="61" mass="6897">MLLMDNITLFSSFLTETQSKIFSDSSHFGHFTVTMLLSIVTSTQLGILMGFFQIFDILNCL</sequence>